<dbReference type="CDD" id="cd14014">
    <property type="entry name" value="STKc_PknB_like"/>
    <property type="match status" value="1"/>
</dbReference>
<dbReference type="RefSeq" id="WP_223908827.1">
    <property type="nucleotide sequence ID" value="NZ_AP025017.1"/>
</dbReference>
<proteinExistence type="predicted"/>
<dbReference type="SMART" id="SM00220">
    <property type="entry name" value="S_TKc"/>
    <property type="match status" value="1"/>
</dbReference>
<protein>
    <recommendedName>
        <fullName evidence="1">non-specific serine/threonine protein kinase</fullName>
        <ecNumber evidence="1">2.7.11.1</ecNumber>
    </recommendedName>
</protein>
<keyword evidence="5" id="KW-0418">Kinase</keyword>
<feature type="region of interest" description="Disordered" evidence="8">
    <location>
        <begin position="379"/>
        <end position="429"/>
    </location>
</feature>
<evidence type="ECO:0000256" key="8">
    <source>
        <dbReference type="SAM" id="MobiDB-lite"/>
    </source>
</evidence>
<keyword evidence="4 7" id="KW-0547">Nucleotide-binding</keyword>
<dbReference type="EC" id="2.7.11.1" evidence="1"/>
<dbReference type="PANTHER" id="PTHR43289:SF6">
    <property type="entry name" value="SERINE_THREONINE-PROTEIN KINASE NEKL-3"/>
    <property type="match status" value="1"/>
</dbReference>
<evidence type="ECO:0000256" key="5">
    <source>
        <dbReference type="ARBA" id="ARBA00022777"/>
    </source>
</evidence>
<evidence type="ECO:0000256" key="1">
    <source>
        <dbReference type="ARBA" id="ARBA00012513"/>
    </source>
</evidence>
<evidence type="ECO:0000256" key="6">
    <source>
        <dbReference type="ARBA" id="ARBA00022840"/>
    </source>
</evidence>
<keyword evidence="9" id="KW-0472">Membrane</keyword>
<evidence type="ECO:0000259" key="10">
    <source>
        <dbReference type="PROSITE" id="PS50011"/>
    </source>
</evidence>
<dbReference type="InterPro" id="IPR011009">
    <property type="entry name" value="Kinase-like_dom_sf"/>
</dbReference>
<evidence type="ECO:0000256" key="2">
    <source>
        <dbReference type="ARBA" id="ARBA00022527"/>
    </source>
</evidence>
<dbReference type="PROSITE" id="PS00108">
    <property type="entry name" value="PROTEIN_KINASE_ST"/>
    <property type="match status" value="1"/>
</dbReference>
<evidence type="ECO:0000256" key="7">
    <source>
        <dbReference type="PROSITE-ProRule" id="PRU10141"/>
    </source>
</evidence>
<reference evidence="11 12" key="1">
    <citation type="submission" date="2021-08" db="EMBL/GenBank/DDBJ databases">
        <title>Whole genome sequence of novel Actinomyces species strain MAS-1.</title>
        <authorList>
            <person name="Saito M."/>
            <person name="Kuwahara N."/>
            <person name="Takizawa T."/>
            <person name="Gotouda H."/>
            <person name="Ochiai T."/>
        </authorList>
    </citation>
    <scope>NUCLEOTIDE SEQUENCE [LARGE SCALE GENOMIC DNA]</scope>
    <source>
        <strain evidence="11 12">MAS-1</strain>
    </source>
</reference>
<dbReference type="Proteomes" id="UP000824496">
    <property type="component" value="Chromosome"/>
</dbReference>
<keyword evidence="12" id="KW-1185">Reference proteome</keyword>
<dbReference type="InterPro" id="IPR008271">
    <property type="entry name" value="Ser/Thr_kinase_AS"/>
</dbReference>
<evidence type="ECO:0000256" key="9">
    <source>
        <dbReference type="SAM" id="Phobius"/>
    </source>
</evidence>
<dbReference type="PROSITE" id="PS50011">
    <property type="entry name" value="PROTEIN_KINASE_DOM"/>
    <property type="match status" value="1"/>
</dbReference>
<feature type="transmembrane region" description="Helical" evidence="9">
    <location>
        <begin position="345"/>
        <end position="366"/>
    </location>
</feature>
<dbReference type="SUPFAM" id="SSF56112">
    <property type="entry name" value="Protein kinase-like (PK-like)"/>
    <property type="match status" value="1"/>
</dbReference>
<dbReference type="PROSITE" id="PS00107">
    <property type="entry name" value="PROTEIN_KINASE_ATP"/>
    <property type="match status" value="1"/>
</dbReference>
<keyword evidence="2" id="KW-0723">Serine/threonine-protein kinase</keyword>
<name>A0ABM7UQ64_9ACTO</name>
<feature type="domain" description="Protein kinase" evidence="10">
    <location>
        <begin position="20"/>
        <end position="278"/>
    </location>
</feature>
<feature type="region of interest" description="Disordered" evidence="8">
    <location>
        <begin position="302"/>
        <end position="337"/>
    </location>
</feature>
<evidence type="ECO:0000256" key="3">
    <source>
        <dbReference type="ARBA" id="ARBA00022679"/>
    </source>
</evidence>
<dbReference type="Gene3D" id="1.10.510.10">
    <property type="entry name" value="Transferase(Phosphotransferase) domain 1"/>
    <property type="match status" value="1"/>
</dbReference>
<feature type="binding site" evidence="7">
    <location>
        <position position="49"/>
    </location>
    <ligand>
        <name>ATP</name>
        <dbReference type="ChEBI" id="CHEBI:30616"/>
    </ligand>
</feature>
<keyword evidence="3" id="KW-0808">Transferase</keyword>
<dbReference type="Pfam" id="PF00069">
    <property type="entry name" value="Pkinase"/>
    <property type="match status" value="1"/>
</dbReference>
<keyword evidence="6 7" id="KW-0067">ATP-binding</keyword>
<dbReference type="Gene3D" id="3.30.200.20">
    <property type="entry name" value="Phosphorylase Kinase, domain 1"/>
    <property type="match status" value="1"/>
</dbReference>
<evidence type="ECO:0000313" key="11">
    <source>
        <dbReference type="EMBL" id="BDA65526.1"/>
    </source>
</evidence>
<sequence length="545" mass="56009">MTAPPPPTLSPSEVPPVPGVRLEGVLGRGGFATVYAGEQLSLARPVAVKIDSRMLHDERNRRRFHREMSAASRVSGHPHAVSLIDAGVLRDGRPYLVMERCDGGSLVDLLRQGPLTPAHAVRIIEAVCGALGAAHRAGVLHRDIKPGNILIDAYGAPRLGDFGIAAIEREDRAASVTLDTLTPEFAPPEAFTLSAPAASGDVWSMGAVLFSLVTGRSPRTSRDGGAMSLSEIVSTLHAPVDTSDPRIPGPLRLVLDRAMHPDPAQRHRDGTELAQALAALRGGLDSSAAAGREDVLLAAASASQHLAEPPSAAPPPDRWSPTGPAGPGAKRSASRSTAMSTQATAGVLILGTIVGSVVIAAGILGIRTLLHSQQASVTTSAAPTSTPPPAPATATAQDPAGTAAQAVGEAVPEEAPTPGAPTGALPAPARVDEQGIPVSESMPWPVGTCLNHSDSPLGGTTVQQADCARAQWVVFAGGDMDPASSATSVARALEEDPQVQAICTAAYAERYGLDLGTSHEISTVGPSQEEWAAGQRGFSCVYGRI</sequence>
<evidence type="ECO:0000256" key="4">
    <source>
        <dbReference type="ARBA" id="ARBA00022741"/>
    </source>
</evidence>
<dbReference type="InterPro" id="IPR017441">
    <property type="entry name" value="Protein_kinase_ATP_BS"/>
</dbReference>
<feature type="compositionally biased region" description="Low complexity" evidence="8">
    <location>
        <begin position="392"/>
        <end position="429"/>
    </location>
</feature>
<evidence type="ECO:0000313" key="12">
    <source>
        <dbReference type="Proteomes" id="UP000824496"/>
    </source>
</evidence>
<dbReference type="EMBL" id="AP025017">
    <property type="protein sequence ID" value="BDA65526.1"/>
    <property type="molecule type" value="Genomic_DNA"/>
</dbReference>
<dbReference type="PANTHER" id="PTHR43289">
    <property type="entry name" value="MITOGEN-ACTIVATED PROTEIN KINASE KINASE KINASE 20-RELATED"/>
    <property type="match status" value="1"/>
</dbReference>
<gene>
    <name evidence="11" type="ORF">MANAM107_23600</name>
</gene>
<accession>A0ABM7UQ64</accession>
<organism evidence="11 12">
    <name type="scientific">Actinomyces capricornis</name>
    <dbReference type="NCBI Taxonomy" id="2755559"/>
    <lineage>
        <taxon>Bacteria</taxon>
        <taxon>Bacillati</taxon>
        <taxon>Actinomycetota</taxon>
        <taxon>Actinomycetes</taxon>
        <taxon>Actinomycetales</taxon>
        <taxon>Actinomycetaceae</taxon>
        <taxon>Actinomyces</taxon>
    </lineage>
</organism>
<dbReference type="InterPro" id="IPR000719">
    <property type="entry name" value="Prot_kinase_dom"/>
</dbReference>
<keyword evidence="9" id="KW-0812">Transmembrane</keyword>
<keyword evidence="9" id="KW-1133">Transmembrane helix</keyword>